<feature type="compositionally biased region" description="Low complexity" evidence="1">
    <location>
        <begin position="194"/>
        <end position="204"/>
    </location>
</feature>
<evidence type="ECO:0000256" key="1">
    <source>
        <dbReference type="SAM" id="MobiDB-lite"/>
    </source>
</evidence>
<evidence type="ECO:0008006" key="4">
    <source>
        <dbReference type="Google" id="ProtNLM"/>
    </source>
</evidence>
<dbReference type="AlphaFoldDB" id="A0A7X0U7A5"/>
<organism evidence="2 3">
    <name type="scientific">Nonomuraea rubra</name>
    <dbReference type="NCBI Taxonomy" id="46180"/>
    <lineage>
        <taxon>Bacteria</taxon>
        <taxon>Bacillati</taxon>
        <taxon>Actinomycetota</taxon>
        <taxon>Actinomycetes</taxon>
        <taxon>Streptosporangiales</taxon>
        <taxon>Streptosporangiaceae</taxon>
        <taxon>Nonomuraea</taxon>
    </lineage>
</organism>
<sequence length="333" mass="35737">MGYKLADEVAINAPKSTPPRDLLALIAIARRINDATRTGWLTREEIAHWARIDVRSVKAMRERLVEAGLLVVLESGGGRRKATVFYIPPMPGYLPGEPPRPLDLELEAGPSDFPVSGPDGSTGDRKGGSPDFPVSPVDDAVDDRETGGKGGSPGFPVSATERGKSGPQKGKFGAKKGKFGAKKGKSGLPPNPLSTPQLQSSSSPYGVEEEPSAQAADHHPEDEDKISKEEKNTPAASRAARVITKRIGVPLDEAERIAQTIAHENRVRRALHVYVAGIPAADLRTWRETARNHEAREQAKATRTNRPAGRCDLHWQPIPCIGCAADAKAMPDA</sequence>
<accession>A0A7X0U7A5</accession>
<evidence type="ECO:0000313" key="2">
    <source>
        <dbReference type="EMBL" id="MBB6557265.1"/>
    </source>
</evidence>
<protein>
    <recommendedName>
        <fullName evidence="4">Helix-turn-helix domain-containing protein</fullName>
    </recommendedName>
</protein>
<feature type="compositionally biased region" description="Basic and acidic residues" evidence="1">
    <location>
        <begin position="216"/>
        <end position="232"/>
    </location>
</feature>
<feature type="compositionally biased region" description="Pro residues" evidence="1">
    <location>
        <begin position="89"/>
        <end position="101"/>
    </location>
</feature>
<dbReference type="Proteomes" id="UP000565579">
    <property type="component" value="Unassembled WGS sequence"/>
</dbReference>
<evidence type="ECO:0000313" key="3">
    <source>
        <dbReference type="Proteomes" id="UP000565579"/>
    </source>
</evidence>
<comment type="caution">
    <text evidence="2">The sequence shown here is derived from an EMBL/GenBank/DDBJ whole genome shotgun (WGS) entry which is preliminary data.</text>
</comment>
<gene>
    <name evidence="2" type="ORF">HD593_012155</name>
</gene>
<feature type="region of interest" description="Disordered" evidence="1">
    <location>
        <begin position="89"/>
        <end position="238"/>
    </location>
</feature>
<dbReference type="RefSeq" id="WP_185112850.1">
    <property type="nucleotide sequence ID" value="NZ_BAAAXY010000038.1"/>
</dbReference>
<name>A0A7X0U7A5_9ACTN</name>
<keyword evidence="3" id="KW-1185">Reference proteome</keyword>
<reference evidence="2 3" key="1">
    <citation type="submission" date="2020-08" db="EMBL/GenBank/DDBJ databases">
        <title>Sequencing the genomes of 1000 actinobacteria strains.</title>
        <authorList>
            <person name="Klenk H.-P."/>
        </authorList>
    </citation>
    <scope>NUCLEOTIDE SEQUENCE [LARGE SCALE GENOMIC DNA]</scope>
    <source>
        <strain evidence="2 3">DSM 43768</strain>
    </source>
</reference>
<dbReference type="EMBL" id="JACHMI010000002">
    <property type="protein sequence ID" value="MBB6557265.1"/>
    <property type="molecule type" value="Genomic_DNA"/>
</dbReference>
<proteinExistence type="predicted"/>
<feature type="compositionally biased region" description="Basic residues" evidence="1">
    <location>
        <begin position="172"/>
        <end position="185"/>
    </location>
</feature>